<keyword evidence="4" id="KW-1185">Reference proteome</keyword>
<proteinExistence type="predicted"/>
<evidence type="ECO:0000313" key="4">
    <source>
        <dbReference type="Proteomes" id="UP001148482"/>
    </source>
</evidence>
<dbReference type="Proteomes" id="UP001148482">
    <property type="component" value="Unassembled WGS sequence"/>
</dbReference>
<protein>
    <submittedName>
        <fullName evidence="3">Conjugative transposon protein TraM</fullName>
    </submittedName>
</protein>
<feature type="domain" description="Conjugative transposon TraM C-terminal" evidence="2">
    <location>
        <begin position="169"/>
        <end position="299"/>
    </location>
</feature>
<name>A0A9X3CYD9_9FLAO</name>
<accession>A0A9X3CYD9</accession>
<dbReference type="Pfam" id="PF12508">
    <property type="entry name" value="Transposon_TraM"/>
    <property type="match status" value="1"/>
</dbReference>
<comment type="caution">
    <text evidence="3">The sequence shown here is derived from an EMBL/GenBank/DDBJ whole genome shotgun (WGS) entry which is preliminary data.</text>
</comment>
<dbReference type="RefSeq" id="WP_266070399.1">
    <property type="nucleotide sequence ID" value="NZ_JAPJDA010000021.1"/>
</dbReference>
<keyword evidence="1" id="KW-1133">Transmembrane helix</keyword>
<evidence type="ECO:0000313" key="3">
    <source>
        <dbReference type="EMBL" id="MCX2839083.1"/>
    </source>
</evidence>
<evidence type="ECO:0000256" key="1">
    <source>
        <dbReference type="SAM" id="Phobius"/>
    </source>
</evidence>
<evidence type="ECO:0000259" key="2">
    <source>
        <dbReference type="Pfam" id="PF12508"/>
    </source>
</evidence>
<organism evidence="3 4">
    <name type="scientific">Salinimicrobium profundisediminis</name>
    <dbReference type="NCBI Taxonomy" id="2994553"/>
    <lineage>
        <taxon>Bacteria</taxon>
        <taxon>Pseudomonadati</taxon>
        <taxon>Bacteroidota</taxon>
        <taxon>Flavobacteriia</taxon>
        <taxon>Flavobacteriales</taxon>
        <taxon>Flavobacteriaceae</taxon>
        <taxon>Salinimicrobium</taxon>
    </lineage>
</organism>
<reference evidence="3" key="1">
    <citation type="submission" date="2022-11" db="EMBL/GenBank/DDBJ databases">
        <title>Salinimicrobium profundisediminis sp. nov., isolated from deep-sea sediment of the Mariana Trench.</title>
        <authorList>
            <person name="Fu H."/>
        </authorList>
    </citation>
    <scope>NUCLEOTIDE SEQUENCE</scope>
    <source>
        <strain evidence="3">MT39</strain>
    </source>
</reference>
<gene>
    <name evidence="3" type="primary">traM</name>
    <name evidence="3" type="ORF">OQ279_13080</name>
</gene>
<dbReference type="InterPro" id="IPR055407">
    <property type="entry name" value="TraM_C"/>
</dbReference>
<feature type="transmembrane region" description="Helical" evidence="1">
    <location>
        <begin position="7"/>
        <end position="30"/>
    </location>
</feature>
<dbReference type="AlphaFoldDB" id="A0A9X3CYD9"/>
<keyword evidence="1" id="KW-0812">Transmembrane</keyword>
<sequence length="302" mass="34228">MKADKKKVVFVCIIIIVLLFIGSYSMFIFMDEEVPESLQQPLIPRLQEEQETYSSKTEAVDAIKEERERNIPNVYSERYLDSLDAYAPAIEDEREWVIDSTVLIGIVSQNSNQDVPEVLNNNKIISEDTALPQQVRLEDLSVGHANFFLSAVTSKVTHDPGSDLQVEFQAEVNGTQVLRSGDRLELISIEDFHIGEKLIPKNSLLYGFVNLQLNRVHIAITHIEGTPIKLKAFDLQDSNEGIYVKNSFRAEAGKEVLDDLVQEVNIAGFPQIGGMKNLFRKSNRNTRVTIFDQYQLLLKAEK</sequence>
<dbReference type="EMBL" id="JAPJDA010000021">
    <property type="protein sequence ID" value="MCX2839083.1"/>
    <property type="molecule type" value="Genomic_DNA"/>
</dbReference>
<keyword evidence="1" id="KW-0472">Membrane</keyword>